<organism evidence="7">
    <name type="scientific">marine sediment metagenome</name>
    <dbReference type="NCBI Taxonomy" id="412755"/>
    <lineage>
        <taxon>unclassified sequences</taxon>
        <taxon>metagenomes</taxon>
        <taxon>ecological metagenomes</taxon>
    </lineage>
</organism>
<dbReference type="AlphaFoldDB" id="X1VBD8"/>
<evidence type="ECO:0000313" key="7">
    <source>
        <dbReference type="EMBL" id="GAJ03245.1"/>
    </source>
</evidence>
<evidence type="ECO:0000256" key="2">
    <source>
        <dbReference type="ARBA" id="ARBA00008000"/>
    </source>
</evidence>
<dbReference type="InterPro" id="IPR016171">
    <property type="entry name" value="Vanillyl_alc_oxidase_C-sub2"/>
</dbReference>
<dbReference type="FunFam" id="3.30.70.2740:FF:000001">
    <property type="entry name" value="D-lactate dehydrogenase mitochondrial"/>
    <property type="match status" value="1"/>
</dbReference>
<comment type="cofactor">
    <cofactor evidence="1">
        <name>FAD</name>
        <dbReference type="ChEBI" id="CHEBI:57692"/>
    </cofactor>
</comment>
<dbReference type="Gene3D" id="3.30.70.2740">
    <property type="match status" value="1"/>
</dbReference>
<evidence type="ECO:0000256" key="3">
    <source>
        <dbReference type="ARBA" id="ARBA00022630"/>
    </source>
</evidence>
<dbReference type="Pfam" id="PF02913">
    <property type="entry name" value="FAD-oxidase_C"/>
    <property type="match status" value="1"/>
</dbReference>
<evidence type="ECO:0000256" key="1">
    <source>
        <dbReference type="ARBA" id="ARBA00001974"/>
    </source>
</evidence>
<reference evidence="7" key="1">
    <citation type="journal article" date="2014" name="Front. Microbiol.">
        <title>High frequency of phylogenetically diverse reductive dehalogenase-homologous genes in deep subseafloor sedimentary metagenomes.</title>
        <authorList>
            <person name="Kawai M."/>
            <person name="Futagami T."/>
            <person name="Toyoda A."/>
            <person name="Takaki Y."/>
            <person name="Nishi S."/>
            <person name="Hori S."/>
            <person name="Arai W."/>
            <person name="Tsubouchi T."/>
            <person name="Morono Y."/>
            <person name="Uchiyama I."/>
            <person name="Ito T."/>
            <person name="Fujiyama A."/>
            <person name="Inagaki F."/>
            <person name="Takami H."/>
        </authorList>
    </citation>
    <scope>NUCLEOTIDE SEQUENCE</scope>
    <source>
        <strain evidence="7">Expedition CK06-06</strain>
    </source>
</reference>
<dbReference type="Gene3D" id="1.10.45.10">
    <property type="entry name" value="Vanillyl-alcohol Oxidase, Chain A, domain 4"/>
    <property type="match status" value="1"/>
</dbReference>
<name>X1VBD8_9ZZZZ</name>
<keyword evidence="5" id="KW-0560">Oxidoreductase</keyword>
<dbReference type="EMBL" id="BARW01034064">
    <property type="protein sequence ID" value="GAJ03245.1"/>
    <property type="molecule type" value="Genomic_DNA"/>
</dbReference>
<evidence type="ECO:0000256" key="5">
    <source>
        <dbReference type="ARBA" id="ARBA00023002"/>
    </source>
</evidence>
<dbReference type="GO" id="GO:0050660">
    <property type="term" value="F:flavin adenine dinucleotide binding"/>
    <property type="evidence" value="ECO:0007669"/>
    <property type="project" value="InterPro"/>
</dbReference>
<comment type="caution">
    <text evidence="7">The sequence shown here is derived from an EMBL/GenBank/DDBJ whole genome shotgun (WGS) entry which is preliminary data.</text>
</comment>
<dbReference type="InterPro" id="IPR016164">
    <property type="entry name" value="FAD-linked_Oxase-like_C"/>
</dbReference>
<protein>
    <recommendedName>
        <fullName evidence="6">FAD-binding oxidoreductase/transferase type 4 C-terminal domain-containing protein</fullName>
    </recommendedName>
</protein>
<feature type="non-terminal residue" evidence="7">
    <location>
        <position position="1"/>
    </location>
</feature>
<dbReference type="PANTHER" id="PTHR42934:SF2">
    <property type="entry name" value="GLYCOLATE OXIDASE SUBUNIT GLCD"/>
    <property type="match status" value="1"/>
</dbReference>
<sequence>IALPDVDAMLILNLEGSAAAVEEEVAGTVSACKKAGAIDVKTAATTEDADALWAGRKAIASAVSRLDKNKAGPNIGGDCGVPLHRVTEMLREIRKIAQESGITIATYGHVGDGNIHCGMAVNVLDEEELERAKRAGAAIFDTALRLEGTTTPEHGVGAEKIRWLKEEHKSSYPLMLAIKKLIDPHNIMNPGKMFEIS</sequence>
<evidence type="ECO:0000259" key="6">
    <source>
        <dbReference type="Pfam" id="PF02913"/>
    </source>
</evidence>
<dbReference type="SUPFAM" id="SSF55103">
    <property type="entry name" value="FAD-linked oxidases, C-terminal domain"/>
    <property type="match status" value="1"/>
</dbReference>
<dbReference type="InterPro" id="IPR004113">
    <property type="entry name" value="FAD-bd_oxidored_4_C"/>
</dbReference>
<gene>
    <name evidence="7" type="ORF">S12H4_53494</name>
</gene>
<dbReference type="FunFam" id="1.10.45.10:FF:000001">
    <property type="entry name" value="D-lactate dehydrogenase mitochondrial"/>
    <property type="match status" value="1"/>
</dbReference>
<dbReference type="GO" id="GO:0016491">
    <property type="term" value="F:oxidoreductase activity"/>
    <property type="evidence" value="ECO:0007669"/>
    <property type="project" value="UniProtKB-KW"/>
</dbReference>
<proteinExistence type="inferred from homology"/>
<keyword evidence="4" id="KW-0274">FAD</keyword>
<comment type="similarity">
    <text evidence="2">Belongs to the FAD-binding oxidoreductase/transferase type 4 family.</text>
</comment>
<dbReference type="PANTHER" id="PTHR42934">
    <property type="entry name" value="GLYCOLATE OXIDASE SUBUNIT GLCD"/>
    <property type="match status" value="1"/>
</dbReference>
<accession>X1VBD8</accession>
<keyword evidence="3" id="KW-0285">Flavoprotein</keyword>
<dbReference type="InterPro" id="IPR051914">
    <property type="entry name" value="FAD-linked_OxidoTrans_Type4"/>
</dbReference>
<feature type="domain" description="FAD-binding oxidoreductase/transferase type 4 C-terminal" evidence="6">
    <location>
        <begin position="4"/>
        <end position="193"/>
    </location>
</feature>
<evidence type="ECO:0000256" key="4">
    <source>
        <dbReference type="ARBA" id="ARBA00022827"/>
    </source>
</evidence>